<dbReference type="CDD" id="cd05826">
    <property type="entry name" value="Sortase_B"/>
    <property type="match status" value="1"/>
</dbReference>
<protein>
    <submittedName>
        <fullName evidence="5">Class B sortase</fullName>
        <ecNumber evidence="5">3.4.22.71</ecNumber>
    </submittedName>
</protein>
<dbReference type="EMBL" id="RZTZ01000011">
    <property type="protein sequence ID" value="RVT58913.1"/>
    <property type="molecule type" value="Genomic_DNA"/>
</dbReference>
<reference evidence="5 6" key="1">
    <citation type="submission" date="2019-01" db="EMBL/GenBank/DDBJ databases">
        <title>Bacillus sp. M5HDSG1-1, whole genome shotgun sequence.</title>
        <authorList>
            <person name="Tuo L."/>
        </authorList>
    </citation>
    <scope>NUCLEOTIDE SEQUENCE [LARGE SCALE GENOMIC DNA]</scope>
    <source>
        <strain evidence="5 6">M5HDSG1-1</strain>
    </source>
</reference>
<dbReference type="EC" id="3.4.22.71" evidence="5"/>
<keyword evidence="1 5" id="KW-0378">Hydrolase</keyword>
<comment type="caution">
    <text evidence="5">The sequence shown here is derived from an EMBL/GenBank/DDBJ whole genome shotgun (WGS) entry which is preliminary data.</text>
</comment>
<evidence type="ECO:0000256" key="1">
    <source>
        <dbReference type="ARBA" id="ARBA00022801"/>
    </source>
</evidence>
<evidence type="ECO:0000256" key="3">
    <source>
        <dbReference type="PIRSR" id="PIRSR030150-2"/>
    </source>
</evidence>
<gene>
    <name evidence="5" type="primary">srtB</name>
    <name evidence="5" type="ORF">EM808_21030</name>
</gene>
<dbReference type="Proteomes" id="UP000288024">
    <property type="component" value="Unassembled WGS sequence"/>
</dbReference>
<sequence>MQALILFISLGIFVFSLLKIGDIVYGYAKNDQIMKDIQAVYHEEANSNNQALATPLQSLTEINQDIVGWLTIADTKIDYPILQTTNNDYYLTHNYKNEESKEGSIFMDYRNSADTKEKQTILYGHEMKNGSMFGELKKFLDLEFLSQHKRFSYQTKAASYEVEIFSVYATTTSFDYLKTEFSSEADYKEYLQTISDKSIYNSNVSISEQDQIITLSTCSNLSDPNEGRLVVHGKLKKIPS</sequence>
<dbReference type="InterPro" id="IPR009835">
    <property type="entry name" value="SrtB"/>
</dbReference>
<evidence type="ECO:0000313" key="5">
    <source>
        <dbReference type="EMBL" id="RVT58913.1"/>
    </source>
</evidence>
<proteinExistence type="predicted"/>
<dbReference type="Pfam" id="PF04203">
    <property type="entry name" value="Sortase"/>
    <property type="match status" value="1"/>
</dbReference>
<dbReference type="PIRSF" id="PIRSF030150">
    <property type="entry name" value="UCP030150"/>
    <property type="match status" value="1"/>
</dbReference>
<feature type="active site" description="Acyl-thioester intermediate" evidence="2">
    <location>
        <position position="218"/>
    </location>
</feature>
<accession>A0A3S2UDN4</accession>
<dbReference type="InterPro" id="IPR005754">
    <property type="entry name" value="Sortase"/>
</dbReference>
<dbReference type="GO" id="GO:0016787">
    <property type="term" value="F:hydrolase activity"/>
    <property type="evidence" value="ECO:0007669"/>
    <property type="project" value="UniProtKB-KW"/>
</dbReference>
<name>A0A3S2UDN4_9BACI</name>
<dbReference type="NCBIfam" id="TIGR03064">
    <property type="entry name" value="sortase_srtB"/>
    <property type="match status" value="1"/>
</dbReference>
<feature type="active site" description="Proton donor/acceptor" evidence="4">
    <location>
        <position position="125"/>
    </location>
</feature>
<evidence type="ECO:0000256" key="2">
    <source>
        <dbReference type="PIRSR" id="PIRSR030150-1"/>
    </source>
</evidence>
<dbReference type="InterPro" id="IPR023365">
    <property type="entry name" value="Sortase_dom-sf"/>
</dbReference>
<dbReference type="SUPFAM" id="SSF63817">
    <property type="entry name" value="Sortase"/>
    <property type="match status" value="1"/>
</dbReference>
<dbReference type="Gene3D" id="2.40.260.10">
    <property type="entry name" value="Sortase"/>
    <property type="match status" value="1"/>
</dbReference>
<organism evidence="5 6">
    <name type="scientific">Niallia taxi</name>
    <dbReference type="NCBI Taxonomy" id="2499688"/>
    <lineage>
        <taxon>Bacteria</taxon>
        <taxon>Bacillati</taxon>
        <taxon>Bacillota</taxon>
        <taxon>Bacilli</taxon>
        <taxon>Bacillales</taxon>
        <taxon>Bacillaceae</taxon>
        <taxon>Niallia</taxon>
    </lineage>
</organism>
<keyword evidence="6" id="KW-1185">Reference proteome</keyword>
<evidence type="ECO:0000313" key="6">
    <source>
        <dbReference type="Proteomes" id="UP000288024"/>
    </source>
</evidence>
<dbReference type="AlphaFoldDB" id="A0A3S2UDN4"/>
<feature type="site" description="Transition state stabilizer" evidence="3">
    <location>
        <position position="228"/>
    </location>
</feature>
<dbReference type="InterPro" id="IPR015986">
    <property type="entry name" value="SrtB_Firmicute"/>
</dbReference>
<evidence type="ECO:0000256" key="4">
    <source>
        <dbReference type="PIRSR" id="PIRSR605754-1"/>
    </source>
</evidence>